<evidence type="ECO:0000313" key="2">
    <source>
        <dbReference type="EMBL" id="KAK4201504.1"/>
    </source>
</evidence>
<dbReference type="AlphaFoldDB" id="A0AAN7AWI7"/>
<evidence type="ECO:0000313" key="3">
    <source>
        <dbReference type="Proteomes" id="UP001303160"/>
    </source>
</evidence>
<organism evidence="2 3">
    <name type="scientific">Triangularia verruculosa</name>
    <dbReference type="NCBI Taxonomy" id="2587418"/>
    <lineage>
        <taxon>Eukaryota</taxon>
        <taxon>Fungi</taxon>
        <taxon>Dikarya</taxon>
        <taxon>Ascomycota</taxon>
        <taxon>Pezizomycotina</taxon>
        <taxon>Sordariomycetes</taxon>
        <taxon>Sordariomycetidae</taxon>
        <taxon>Sordariales</taxon>
        <taxon>Podosporaceae</taxon>
        <taxon>Triangularia</taxon>
    </lineage>
</organism>
<evidence type="ECO:0000256" key="1">
    <source>
        <dbReference type="SAM" id="MobiDB-lite"/>
    </source>
</evidence>
<sequence length="316" mass="35104">MSPTDAAGVALGAGAPPPPPPGHGGTGHVPQSLIYLGNEQSEEDDSEEYEWEEDKSEEHSVAPPPKHDKKSLLSSTVTNKAGGSSSADKSAKAKGNEKASKKKTELYCDFVDPVTGKRCERKKPFTRNNNLIRHKVRFHHRKHRDRAQWALDVRAESKENKLRKGTGASRFAAGKPLSEQPQSQQLPGLGENMGHIDPGRPQSPLPTPRQLLGQQRVNEWLSQGHDDFWHIDAWVGLDYEPYDGPSWETEHGRGQPDDTEQPTPINEGPEETYHEADEIEMTPQEYPPVPTDGKWAYTVPHSEPRPGRDEESGSEQ</sequence>
<feature type="compositionally biased region" description="Low complexity" evidence="1">
    <location>
        <begin position="176"/>
        <end position="190"/>
    </location>
</feature>
<protein>
    <submittedName>
        <fullName evidence="2">Uncharacterized protein</fullName>
    </submittedName>
</protein>
<name>A0AAN7AWI7_9PEZI</name>
<accession>A0AAN7AWI7</accession>
<keyword evidence="3" id="KW-1185">Reference proteome</keyword>
<reference evidence="2" key="1">
    <citation type="journal article" date="2023" name="Mol. Phylogenet. Evol.">
        <title>Genome-scale phylogeny and comparative genomics of the fungal order Sordariales.</title>
        <authorList>
            <person name="Hensen N."/>
            <person name="Bonometti L."/>
            <person name="Westerberg I."/>
            <person name="Brannstrom I.O."/>
            <person name="Guillou S."/>
            <person name="Cros-Aarteil S."/>
            <person name="Calhoun S."/>
            <person name="Haridas S."/>
            <person name="Kuo A."/>
            <person name="Mondo S."/>
            <person name="Pangilinan J."/>
            <person name="Riley R."/>
            <person name="LaButti K."/>
            <person name="Andreopoulos B."/>
            <person name="Lipzen A."/>
            <person name="Chen C."/>
            <person name="Yan M."/>
            <person name="Daum C."/>
            <person name="Ng V."/>
            <person name="Clum A."/>
            <person name="Steindorff A."/>
            <person name="Ohm R.A."/>
            <person name="Martin F."/>
            <person name="Silar P."/>
            <person name="Natvig D.O."/>
            <person name="Lalanne C."/>
            <person name="Gautier V."/>
            <person name="Ament-Velasquez S.L."/>
            <person name="Kruys A."/>
            <person name="Hutchinson M.I."/>
            <person name="Powell A.J."/>
            <person name="Barry K."/>
            <person name="Miller A.N."/>
            <person name="Grigoriev I.V."/>
            <person name="Debuchy R."/>
            <person name="Gladieux P."/>
            <person name="Hiltunen Thoren M."/>
            <person name="Johannesson H."/>
        </authorList>
    </citation>
    <scope>NUCLEOTIDE SEQUENCE</scope>
    <source>
        <strain evidence="2">CBS 315.58</strain>
    </source>
</reference>
<feature type="compositionally biased region" description="Acidic residues" evidence="1">
    <location>
        <begin position="40"/>
        <end position="55"/>
    </location>
</feature>
<comment type="caution">
    <text evidence="2">The sequence shown here is derived from an EMBL/GenBank/DDBJ whole genome shotgun (WGS) entry which is preliminary data.</text>
</comment>
<feature type="region of interest" description="Disordered" evidence="1">
    <location>
        <begin position="158"/>
        <end position="209"/>
    </location>
</feature>
<dbReference type="Proteomes" id="UP001303160">
    <property type="component" value="Unassembled WGS sequence"/>
</dbReference>
<proteinExistence type="predicted"/>
<reference evidence="2" key="2">
    <citation type="submission" date="2023-05" db="EMBL/GenBank/DDBJ databases">
        <authorList>
            <consortium name="Lawrence Berkeley National Laboratory"/>
            <person name="Steindorff A."/>
            <person name="Hensen N."/>
            <person name="Bonometti L."/>
            <person name="Westerberg I."/>
            <person name="Brannstrom I.O."/>
            <person name="Guillou S."/>
            <person name="Cros-Aarteil S."/>
            <person name="Calhoun S."/>
            <person name="Haridas S."/>
            <person name="Kuo A."/>
            <person name="Mondo S."/>
            <person name="Pangilinan J."/>
            <person name="Riley R."/>
            <person name="Labutti K."/>
            <person name="Andreopoulos B."/>
            <person name="Lipzen A."/>
            <person name="Chen C."/>
            <person name="Yanf M."/>
            <person name="Daum C."/>
            <person name="Ng V."/>
            <person name="Clum A."/>
            <person name="Ohm R."/>
            <person name="Martin F."/>
            <person name="Silar P."/>
            <person name="Natvig D."/>
            <person name="Lalanne C."/>
            <person name="Gautier V."/>
            <person name="Ament-Velasquez S.L."/>
            <person name="Kruys A."/>
            <person name="Hutchinson M.I."/>
            <person name="Powell A.J."/>
            <person name="Barry K."/>
            <person name="Miller A.N."/>
            <person name="Grigoriev I.V."/>
            <person name="Debuchy R."/>
            <person name="Gladieux P."/>
            <person name="Thoren M.H."/>
            <person name="Johannesson H."/>
        </authorList>
    </citation>
    <scope>NUCLEOTIDE SEQUENCE</scope>
    <source>
        <strain evidence="2">CBS 315.58</strain>
    </source>
</reference>
<feature type="compositionally biased region" description="Basic and acidic residues" evidence="1">
    <location>
        <begin position="89"/>
        <end position="106"/>
    </location>
</feature>
<feature type="region of interest" description="Disordered" evidence="1">
    <location>
        <begin position="1"/>
        <end position="106"/>
    </location>
</feature>
<dbReference type="EMBL" id="MU863906">
    <property type="protein sequence ID" value="KAK4201504.1"/>
    <property type="molecule type" value="Genomic_DNA"/>
</dbReference>
<feature type="compositionally biased region" description="Low complexity" evidence="1">
    <location>
        <begin position="1"/>
        <end position="14"/>
    </location>
</feature>
<gene>
    <name evidence="2" type="ORF">QBC40DRAFT_252955</name>
</gene>
<feature type="compositionally biased region" description="Basic and acidic residues" evidence="1">
    <location>
        <begin position="302"/>
        <end position="316"/>
    </location>
</feature>
<feature type="region of interest" description="Disordered" evidence="1">
    <location>
        <begin position="245"/>
        <end position="316"/>
    </location>
</feature>